<evidence type="ECO:0000256" key="4">
    <source>
        <dbReference type="ARBA" id="ARBA00023242"/>
    </source>
</evidence>
<evidence type="ECO:0000313" key="7">
    <source>
        <dbReference type="EMBL" id="VTT72498.1"/>
    </source>
</evidence>
<evidence type="ECO:0000313" key="8">
    <source>
        <dbReference type="Proteomes" id="UP000760494"/>
    </source>
</evidence>
<evidence type="ECO:0000256" key="2">
    <source>
        <dbReference type="ARBA" id="ARBA00022723"/>
    </source>
</evidence>
<accession>A0A9Q9RR93</accession>
<dbReference type="GO" id="GO:0008783">
    <property type="term" value="F:agmatinase activity"/>
    <property type="evidence" value="ECO:0007669"/>
    <property type="project" value="TreeGrafter"/>
</dbReference>
<dbReference type="PROSITE" id="PS50048">
    <property type="entry name" value="ZN2_CY6_FUNGAL_2"/>
    <property type="match status" value="1"/>
</dbReference>
<dbReference type="Proteomes" id="UP000760494">
    <property type="component" value="Unassembled WGS sequence"/>
</dbReference>
<feature type="compositionally biased region" description="Polar residues" evidence="5">
    <location>
        <begin position="66"/>
        <end position="79"/>
    </location>
</feature>
<evidence type="ECO:0000256" key="1">
    <source>
        <dbReference type="ARBA" id="ARBA00009227"/>
    </source>
</evidence>
<keyword evidence="3" id="KW-0378">Hydrolase</keyword>
<feature type="domain" description="Zn(2)-C6 fungal-type" evidence="6">
    <location>
        <begin position="10"/>
        <end position="39"/>
    </location>
</feature>
<name>A0A9Q9RR93_FUSFU</name>
<feature type="region of interest" description="Disordered" evidence="5">
    <location>
        <begin position="154"/>
        <end position="211"/>
    </location>
</feature>
<dbReference type="InterPro" id="IPR036864">
    <property type="entry name" value="Zn2-C6_fun-type_DNA-bd_sf"/>
</dbReference>
<feature type="region of interest" description="Disordered" evidence="5">
    <location>
        <begin position="49"/>
        <end position="79"/>
    </location>
</feature>
<sequence>MPTGARSRSGCAACKSQRLKCDETWPSCGRCTRLDMNCSGPIIRLRWSQKHQARPDNRAQKRTTHTRQNLQPLTARHSTITDQPEATLLDSNFSWIFNTTAVDGNHALSPSHGGDGWIDEAFGNIMPELMSSDLITNATTTSIQTPELLQMADDFGPTTETAGLSPREPLPQNSEISATPIASLPIPRSLDTNRPQSMPSQPVQVAESPQPYTSTVVDRPLNDYSTILVEYYFKDTAAILALYDSEMNPFRSTVSRVWTSSELMYCTLQSMAASFLSNVYPQLLNTGLYFRQKAIRLLNDLDDSAIHEQALIALFMIGGTASWFDVNDTGSEYFPRLKKYVQSLKTSGRMSPTGHSQAFFENTLACWEMFLAFVVDSDETDVFDLPHLPLLPTDPLPGPGSIFPVVQIPHPVTGVAHEIHTTLARVGRLVRRNRRRAMSKQFLTREFILEAHREVDEAAELEMFLTNLQVPLESAIVQTGDSQTPTWHLTALAEVYRFAGLIQLYHVFPDTLVSRMKLQNSNSGTDVSEVSAHEAEERLRQFTLKAVEVLRSIPAESGTKDFHPFLIVAVCSGLTIPVVEVSAPAQSMAGLGNSLALVAADVHRARGFLRGRLQLLLHSLPKNPIQRCIDIVEATWAETDNRSGSAGRPAGNSKGSSKRYRSTKMRFNHLLPVLPFAGLTLGCNHHHDDKKWTAEELAELEAKWGFDWAFGGIGTFAHLNHVKCLTEPTEPYDIAIIGAPFDTAVTYRPGARFGPRSIRHASGRQHSLRGYNPRADINPYQNWAKIVDCGDIPITPIDNDIAQKQMTQALEQLGMRRTVSSISSKPKLFTLGGDHSLTLPALRALKKVYGDREIQVLHFDAHLDTWNPHAYPSYWGTTPFNHGSMFWLANQEGLLSNSSSHPSVHAGLRTRLTGIQDNEDDTAQNWIRFSADDIDKIGTQGIIDGIMKILGTENLVYLSVDIDVLDPAFAPGTGTPEPGGWSTREFINILRGIEGLNLVGADVVEVSPIYQGAGEETTFAAAQVVYEILTSMVKRGLQDLGRSDKASKDEL</sequence>
<dbReference type="InterPro" id="IPR001138">
    <property type="entry name" value="Zn2Cys6_DnaBD"/>
</dbReference>
<evidence type="ECO:0000259" key="6">
    <source>
        <dbReference type="PROSITE" id="PS50048"/>
    </source>
</evidence>
<dbReference type="EMBL" id="CABFJX010000346">
    <property type="protein sequence ID" value="VTT72498.1"/>
    <property type="molecule type" value="Genomic_DNA"/>
</dbReference>
<gene>
    <name evidence="7" type="ORF">C2S_8583</name>
</gene>
<dbReference type="GO" id="GO:0000981">
    <property type="term" value="F:DNA-binding transcription factor activity, RNA polymerase II-specific"/>
    <property type="evidence" value="ECO:0007669"/>
    <property type="project" value="InterPro"/>
</dbReference>
<dbReference type="SUPFAM" id="SSF57701">
    <property type="entry name" value="Zn2/Cys6 DNA-binding domain"/>
    <property type="match status" value="1"/>
</dbReference>
<keyword evidence="2" id="KW-0479">Metal-binding</keyword>
<dbReference type="CDD" id="cd00067">
    <property type="entry name" value="GAL4"/>
    <property type="match status" value="1"/>
</dbReference>
<dbReference type="PRINTS" id="PR00116">
    <property type="entry name" value="ARGINASE"/>
</dbReference>
<feature type="compositionally biased region" description="Polar residues" evidence="5">
    <location>
        <begin position="190"/>
        <end position="203"/>
    </location>
</feature>
<comment type="similarity">
    <text evidence="1">Belongs to the arginase family. Agmatinase subfamily.</text>
</comment>
<dbReference type="GO" id="GO:0008270">
    <property type="term" value="F:zinc ion binding"/>
    <property type="evidence" value="ECO:0007669"/>
    <property type="project" value="InterPro"/>
</dbReference>
<dbReference type="Pfam" id="PF00172">
    <property type="entry name" value="Zn_clus"/>
    <property type="match status" value="1"/>
</dbReference>
<dbReference type="FunFam" id="3.40.800.10:FF:000014">
    <property type="entry name" value="Arginase family protein"/>
    <property type="match status" value="1"/>
</dbReference>
<dbReference type="AlphaFoldDB" id="A0A9Q9RR93"/>
<dbReference type="Gene3D" id="3.40.800.10">
    <property type="entry name" value="Ureohydrolase domain"/>
    <property type="match status" value="1"/>
</dbReference>
<dbReference type="InterPro" id="IPR020855">
    <property type="entry name" value="Ureohydrolase_Mn_BS"/>
</dbReference>
<organism evidence="7 8">
    <name type="scientific">Fusarium fujikuroi</name>
    <name type="common">Bakanae and foot rot disease fungus</name>
    <name type="synonym">Gibberella fujikuroi</name>
    <dbReference type="NCBI Taxonomy" id="5127"/>
    <lineage>
        <taxon>Eukaryota</taxon>
        <taxon>Fungi</taxon>
        <taxon>Dikarya</taxon>
        <taxon>Ascomycota</taxon>
        <taxon>Pezizomycotina</taxon>
        <taxon>Sordariomycetes</taxon>
        <taxon>Hypocreomycetidae</taxon>
        <taxon>Hypocreales</taxon>
        <taxon>Nectriaceae</taxon>
        <taxon>Fusarium</taxon>
        <taxon>Fusarium fujikuroi species complex</taxon>
    </lineage>
</organism>
<dbReference type="PANTHER" id="PTHR11358:SF26">
    <property type="entry name" value="GUANIDINO ACID HYDROLASE, MITOCHONDRIAL"/>
    <property type="match status" value="1"/>
</dbReference>
<dbReference type="InterPro" id="IPR023696">
    <property type="entry name" value="Ureohydrolase_dom_sf"/>
</dbReference>
<dbReference type="InterPro" id="IPR021858">
    <property type="entry name" value="Fun_TF"/>
</dbReference>
<dbReference type="GO" id="GO:0033389">
    <property type="term" value="P:putrescine biosynthetic process from arginine, via agmatine"/>
    <property type="evidence" value="ECO:0007669"/>
    <property type="project" value="TreeGrafter"/>
</dbReference>
<proteinExistence type="inferred from homology"/>
<dbReference type="Pfam" id="PF11951">
    <property type="entry name" value="Fungal_trans_2"/>
    <property type="match status" value="1"/>
</dbReference>
<dbReference type="InterPro" id="IPR006035">
    <property type="entry name" value="Ureohydrolase"/>
</dbReference>
<protein>
    <recommendedName>
        <fullName evidence="6">Zn(2)-C6 fungal-type domain-containing protein</fullName>
    </recommendedName>
</protein>
<comment type="caution">
    <text evidence="7">The sequence shown here is derived from an EMBL/GenBank/DDBJ whole genome shotgun (WGS) entry which is preliminary data.</text>
</comment>
<evidence type="ECO:0000256" key="3">
    <source>
        <dbReference type="ARBA" id="ARBA00022801"/>
    </source>
</evidence>
<reference evidence="7" key="1">
    <citation type="submission" date="2019-05" db="EMBL/GenBank/DDBJ databases">
        <authorList>
            <person name="Piombo E."/>
        </authorList>
    </citation>
    <scope>NUCLEOTIDE SEQUENCE</scope>
    <source>
        <strain evidence="7">C2S</strain>
    </source>
</reference>
<dbReference type="SUPFAM" id="SSF52768">
    <property type="entry name" value="Arginase/deacetylase"/>
    <property type="match status" value="1"/>
</dbReference>
<keyword evidence="4" id="KW-0539">Nucleus</keyword>
<dbReference type="CDD" id="cd11592">
    <property type="entry name" value="Agmatinase_PAH"/>
    <property type="match status" value="1"/>
</dbReference>
<dbReference type="Pfam" id="PF00491">
    <property type="entry name" value="Arginase"/>
    <property type="match status" value="1"/>
</dbReference>
<evidence type="ECO:0000256" key="5">
    <source>
        <dbReference type="SAM" id="MobiDB-lite"/>
    </source>
</evidence>
<dbReference type="PROSITE" id="PS00463">
    <property type="entry name" value="ZN2_CY6_FUNGAL_1"/>
    <property type="match status" value="1"/>
</dbReference>
<dbReference type="PROSITE" id="PS01053">
    <property type="entry name" value="ARGINASE_1"/>
    <property type="match status" value="1"/>
</dbReference>
<dbReference type="PANTHER" id="PTHR11358">
    <property type="entry name" value="ARGINASE/AGMATINASE"/>
    <property type="match status" value="1"/>
</dbReference>
<dbReference type="PROSITE" id="PS51409">
    <property type="entry name" value="ARGINASE_2"/>
    <property type="match status" value="1"/>
</dbReference>
<dbReference type="SMART" id="SM00066">
    <property type="entry name" value="GAL4"/>
    <property type="match status" value="1"/>
</dbReference>
<dbReference type="Gene3D" id="4.10.240.10">
    <property type="entry name" value="Zn(2)-C6 fungal-type DNA-binding domain"/>
    <property type="match status" value="1"/>
</dbReference>